<evidence type="ECO:0000256" key="2">
    <source>
        <dbReference type="ARBA" id="ARBA00022840"/>
    </source>
</evidence>
<dbReference type="CDD" id="cd06170">
    <property type="entry name" value="LuxR_C_like"/>
    <property type="match status" value="1"/>
</dbReference>
<dbReference type="PRINTS" id="PR00038">
    <property type="entry name" value="HTHLUXR"/>
</dbReference>
<dbReference type="GO" id="GO:0006355">
    <property type="term" value="P:regulation of DNA-templated transcription"/>
    <property type="evidence" value="ECO:0007669"/>
    <property type="project" value="InterPro"/>
</dbReference>
<dbReference type="AlphaFoldDB" id="A0A160P0T4"/>
<proteinExistence type="predicted"/>
<dbReference type="KEGG" id="slau:SLA_3018"/>
<dbReference type="PANTHER" id="PTHR16305">
    <property type="entry name" value="TESTICULAR SOLUBLE ADENYLYL CYCLASE"/>
    <property type="match status" value="1"/>
</dbReference>
<dbReference type="SMART" id="SM00421">
    <property type="entry name" value="HTH_LUXR"/>
    <property type="match status" value="1"/>
</dbReference>
<evidence type="ECO:0000313" key="6">
    <source>
        <dbReference type="Proteomes" id="UP000217676"/>
    </source>
</evidence>
<protein>
    <recommendedName>
        <fullName evidence="4">HTH luxR-type domain-containing protein</fullName>
    </recommendedName>
</protein>
<dbReference type="Pfam" id="PF13191">
    <property type="entry name" value="AAA_16"/>
    <property type="match status" value="1"/>
</dbReference>
<dbReference type="InterPro" id="IPR036388">
    <property type="entry name" value="WH-like_DNA-bd_sf"/>
</dbReference>
<reference evidence="5 6" key="1">
    <citation type="journal article" date="2016" name="Genome Announc.">
        <title>Complete Genome Sequence of Thiostrepton-Producing Streptomyces laurentii ATCC 31255.</title>
        <authorList>
            <person name="Doi K."/>
            <person name="Fujino Y."/>
            <person name="Nagayoshi Y."/>
            <person name="Ohshima T."/>
            <person name="Ogata S."/>
        </authorList>
    </citation>
    <scope>NUCLEOTIDE SEQUENCE [LARGE SCALE GENOMIC DNA]</scope>
    <source>
        <strain evidence="5 6">ATCC 31255</strain>
    </source>
</reference>
<sequence>MTGMDGPLSRTGLRGREAELRTLASLISSVADTGSGALALIQGEPGIGKTTLLTEAAAKAGAAGFSVCVGRADELHHLVPLSSLAACVVYGDPDVALDGVLYDGPDGTPDGGRPLLSGDAFAELARHHDQGIWLVERLAEAIETRAAGTPVLISLDDVQWADPLSRFVLQQLPARLRTSPVLWILTSRPEPAGPAEEIVAAAAGNLPTVALPLGPLSGSAVSQLAGDTLGSDVDGPVRKLLDGAGGNPFLAVELLAGLRSDGAAATTAVKGGGEADALGVTGTSGEESIPPGLVTGVRGRLRSLSPDTLRFLQMAAVLGRRFGFQDAAALRGLPAAELITALDEAVRTGLLDDDGDRLAFRHDLLRQAVYADVSPSARKALHREAARILVAAGHRPIDAVPHILLGAVPGDEEAVALLRRAAEDVLPVTPDLAADLMTRALELVPPARPLWFSVGEQAILCLTRASRNLEALAMGDRLLAGRPPLETFGRLQAALGGTLWSMDLAGELRRRAEAALATGSVAPEIAARLTALRALALSREQDLVAAREAGEDALRGALAIGDREAHVLALSGLGEIAQNAGESMVARERFAALSTLDSAFLPEEIVAHLHADDFAAAERLLARARDVTETRQAMLQWAQGQHDLGIGRLDDADAGFATMERLENEVRVSVQQLNGRVLRSRIALLRGDGDAALAHLDAARERLAAKPNPGNTAAVRFLEAIHAEADGDLDRAVDRIRHVQREGSFMRWRLLRVYVAAAVRTALRAGDRALAEDLAAQAGTYADLNPAVPTATGLAAQALGLVRDDPALLVRATELLGAGPRPLVRADADVDLGRALLAAGDRSRAAAALARARDTFAEAGAHAGAARAQRALDRTVSGSGSGSGSDSGSGSVRGSGGRRVTAGPRPVQGWEALTASEKKIARLIAQGHTNRSAADLLVLSPHTVNTHLTSAFRKLSVNSRVQLANLVTALPDD</sequence>
<dbReference type="EMBL" id="AP017424">
    <property type="protein sequence ID" value="BAU83933.1"/>
    <property type="molecule type" value="Genomic_DNA"/>
</dbReference>
<dbReference type="InterPro" id="IPR016032">
    <property type="entry name" value="Sig_transdc_resp-reg_C-effctor"/>
</dbReference>
<evidence type="ECO:0000313" key="5">
    <source>
        <dbReference type="EMBL" id="BAU83933.1"/>
    </source>
</evidence>
<dbReference type="SUPFAM" id="SSF52540">
    <property type="entry name" value="P-loop containing nucleoside triphosphate hydrolases"/>
    <property type="match status" value="1"/>
</dbReference>
<dbReference type="InterPro" id="IPR041664">
    <property type="entry name" value="AAA_16"/>
</dbReference>
<dbReference type="Pfam" id="PF00196">
    <property type="entry name" value="GerE"/>
    <property type="match status" value="1"/>
</dbReference>
<name>A0A160P0T4_STRLU</name>
<organism evidence="5 6">
    <name type="scientific">Streptomyces laurentii</name>
    <dbReference type="NCBI Taxonomy" id="39478"/>
    <lineage>
        <taxon>Bacteria</taxon>
        <taxon>Bacillati</taxon>
        <taxon>Actinomycetota</taxon>
        <taxon>Actinomycetes</taxon>
        <taxon>Kitasatosporales</taxon>
        <taxon>Streptomycetaceae</taxon>
        <taxon>Streptomyces</taxon>
    </lineage>
</organism>
<dbReference type="PROSITE" id="PS50043">
    <property type="entry name" value="HTH_LUXR_2"/>
    <property type="match status" value="1"/>
</dbReference>
<evidence type="ECO:0000259" key="4">
    <source>
        <dbReference type="PROSITE" id="PS50043"/>
    </source>
</evidence>
<dbReference type="Proteomes" id="UP000217676">
    <property type="component" value="Chromosome"/>
</dbReference>
<feature type="compositionally biased region" description="Gly residues" evidence="3">
    <location>
        <begin position="879"/>
        <end position="897"/>
    </location>
</feature>
<dbReference type="InterPro" id="IPR027417">
    <property type="entry name" value="P-loop_NTPase"/>
</dbReference>
<keyword evidence="1" id="KW-0547">Nucleotide-binding</keyword>
<dbReference type="SUPFAM" id="SSF46894">
    <property type="entry name" value="C-terminal effector domain of the bipartite response regulators"/>
    <property type="match status" value="1"/>
</dbReference>
<evidence type="ECO:0000256" key="3">
    <source>
        <dbReference type="SAM" id="MobiDB-lite"/>
    </source>
</evidence>
<feature type="domain" description="HTH luxR-type" evidence="4">
    <location>
        <begin position="906"/>
        <end position="971"/>
    </location>
</feature>
<dbReference type="Gene3D" id="1.10.10.10">
    <property type="entry name" value="Winged helix-like DNA-binding domain superfamily/Winged helix DNA-binding domain"/>
    <property type="match status" value="1"/>
</dbReference>
<dbReference type="Gene3D" id="3.40.50.300">
    <property type="entry name" value="P-loop containing nucleotide triphosphate hydrolases"/>
    <property type="match status" value="1"/>
</dbReference>
<dbReference type="PANTHER" id="PTHR16305:SF35">
    <property type="entry name" value="TRANSCRIPTIONAL ACTIVATOR DOMAIN"/>
    <property type="match status" value="1"/>
</dbReference>
<dbReference type="GO" id="GO:0005737">
    <property type="term" value="C:cytoplasm"/>
    <property type="evidence" value="ECO:0007669"/>
    <property type="project" value="TreeGrafter"/>
</dbReference>
<feature type="region of interest" description="Disordered" evidence="3">
    <location>
        <begin position="868"/>
        <end position="908"/>
    </location>
</feature>
<dbReference type="GO" id="GO:0003677">
    <property type="term" value="F:DNA binding"/>
    <property type="evidence" value="ECO:0007669"/>
    <property type="project" value="InterPro"/>
</dbReference>
<accession>A0A160P0T4</accession>
<keyword evidence="6" id="KW-1185">Reference proteome</keyword>
<keyword evidence="2" id="KW-0067">ATP-binding</keyword>
<dbReference type="InterPro" id="IPR000792">
    <property type="entry name" value="Tscrpt_reg_LuxR_C"/>
</dbReference>
<evidence type="ECO:0000256" key="1">
    <source>
        <dbReference type="ARBA" id="ARBA00022741"/>
    </source>
</evidence>
<dbReference type="GO" id="GO:0004016">
    <property type="term" value="F:adenylate cyclase activity"/>
    <property type="evidence" value="ECO:0007669"/>
    <property type="project" value="TreeGrafter"/>
</dbReference>
<gene>
    <name evidence="5" type="ORF">SLA_3018</name>
</gene>
<dbReference type="GO" id="GO:0005524">
    <property type="term" value="F:ATP binding"/>
    <property type="evidence" value="ECO:0007669"/>
    <property type="project" value="UniProtKB-KW"/>
</dbReference>